<feature type="region of interest" description="Disordered" evidence="8">
    <location>
        <begin position="895"/>
        <end position="914"/>
    </location>
</feature>
<dbReference type="InParanoid" id="B4MYS6"/>
<dbReference type="InterPro" id="IPR027417">
    <property type="entry name" value="P-loop_NTPase"/>
</dbReference>
<dbReference type="eggNOG" id="KOG0334">
    <property type="taxonomic scope" value="Eukaryota"/>
</dbReference>
<dbReference type="AlphaFoldDB" id="B4MYS6"/>
<evidence type="ECO:0000313" key="9">
    <source>
        <dbReference type="EMBL" id="EDW77265.1"/>
    </source>
</evidence>
<evidence type="ECO:0000256" key="8">
    <source>
        <dbReference type="SAM" id="MobiDB-lite"/>
    </source>
</evidence>
<evidence type="ECO:0000256" key="6">
    <source>
        <dbReference type="ARBA" id="ARBA00022840"/>
    </source>
</evidence>
<accession>B4MYS6</accession>
<keyword evidence="6" id="KW-0067">ATP-binding</keyword>
<keyword evidence="3" id="KW-0547">Nucleotide-binding</keyword>
<dbReference type="PANTHER" id="PTHR22655:SF2">
    <property type="entry name" value="ATP-DEPENDENT RNA HELICASE TDRD12-RELATED"/>
    <property type="match status" value="1"/>
</dbReference>
<name>B4MYS6_DROWI</name>
<keyword evidence="5" id="KW-0347">Helicase</keyword>
<dbReference type="GO" id="GO:0005524">
    <property type="term" value="F:ATP binding"/>
    <property type="evidence" value="ECO:0007669"/>
    <property type="project" value="UniProtKB-KW"/>
</dbReference>
<dbReference type="PANTHER" id="PTHR22655">
    <property type="entry name" value="ATP-DEPENDENT RNA HELICASE TDRD12-RELATED"/>
    <property type="match status" value="1"/>
</dbReference>
<dbReference type="Gene3D" id="3.40.50.300">
    <property type="entry name" value="P-loop containing nucleotide triphosphate hydrolases"/>
    <property type="match status" value="2"/>
</dbReference>
<dbReference type="GO" id="GO:0016787">
    <property type="term" value="F:hydrolase activity"/>
    <property type="evidence" value="ECO:0007669"/>
    <property type="project" value="UniProtKB-KW"/>
</dbReference>
<dbReference type="GO" id="GO:0042078">
    <property type="term" value="P:germ-line stem cell division"/>
    <property type="evidence" value="ECO:0007669"/>
    <property type="project" value="TreeGrafter"/>
</dbReference>
<dbReference type="OMA" id="HGAMIVG"/>
<evidence type="ECO:0000313" key="10">
    <source>
        <dbReference type="Proteomes" id="UP000007798"/>
    </source>
</evidence>
<dbReference type="STRING" id="7260.B4MYS6"/>
<evidence type="ECO:0000256" key="4">
    <source>
        <dbReference type="ARBA" id="ARBA00022801"/>
    </source>
</evidence>
<comment type="catalytic activity">
    <reaction evidence="7">
        <text>ATP + H2O = ADP + phosphate + H(+)</text>
        <dbReference type="Rhea" id="RHEA:13065"/>
        <dbReference type="ChEBI" id="CHEBI:15377"/>
        <dbReference type="ChEBI" id="CHEBI:15378"/>
        <dbReference type="ChEBI" id="CHEBI:30616"/>
        <dbReference type="ChEBI" id="CHEBI:43474"/>
        <dbReference type="ChEBI" id="CHEBI:456216"/>
        <dbReference type="EC" id="3.6.4.13"/>
    </reaction>
</comment>
<gene>
    <name evidence="9" type="primary">Dwil\GK18207</name>
    <name evidence="9" type="ORF">Dwil_GK18207</name>
</gene>
<keyword evidence="4" id="KW-0378">Hydrolase</keyword>
<reference evidence="9 10" key="1">
    <citation type="journal article" date="2007" name="Nature">
        <title>Evolution of genes and genomes on the Drosophila phylogeny.</title>
        <authorList>
            <consortium name="Drosophila 12 Genomes Consortium"/>
            <person name="Clark A.G."/>
            <person name="Eisen M.B."/>
            <person name="Smith D.R."/>
            <person name="Bergman C.M."/>
            <person name="Oliver B."/>
            <person name="Markow T.A."/>
            <person name="Kaufman T.C."/>
            <person name="Kellis M."/>
            <person name="Gelbart W."/>
            <person name="Iyer V.N."/>
            <person name="Pollard D.A."/>
            <person name="Sackton T.B."/>
            <person name="Larracuente A.M."/>
            <person name="Singh N.D."/>
            <person name="Abad J.P."/>
            <person name="Abt D.N."/>
            <person name="Adryan B."/>
            <person name="Aguade M."/>
            <person name="Akashi H."/>
            <person name="Anderson W.W."/>
            <person name="Aquadro C.F."/>
            <person name="Ardell D.H."/>
            <person name="Arguello R."/>
            <person name="Artieri C.G."/>
            <person name="Barbash D.A."/>
            <person name="Barker D."/>
            <person name="Barsanti P."/>
            <person name="Batterham P."/>
            <person name="Batzoglou S."/>
            <person name="Begun D."/>
            <person name="Bhutkar A."/>
            <person name="Blanco E."/>
            <person name="Bosak S.A."/>
            <person name="Bradley R.K."/>
            <person name="Brand A.D."/>
            <person name="Brent M.R."/>
            <person name="Brooks A.N."/>
            <person name="Brown R.H."/>
            <person name="Butlin R.K."/>
            <person name="Caggese C."/>
            <person name="Calvi B.R."/>
            <person name="Bernardo de Carvalho A."/>
            <person name="Caspi A."/>
            <person name="Castrezana S."/>
            <person name="Celniker S.E."/>
            <person name="Chang J.L."/>
            <person name="Chapple C."/>
            <person name="Chatterji S."/>
            <person name="Chinwalla A."/>
            <person name="Civetta A."/>
            <person name="Clifton S.W."/>
            <person name="Comeron J.M."/>
            <person name="Costello J.C."/>
            <person name="Coyne J.A."/>
            <person name="Daub J."/>
            <person name="David R.G."/>
            <person name="Delcher A.L."/>
            <person name="Delehaunty K."/>
            <person name="Do C.B."/>
            <person name="Ebling H."/>
            <person name="Edwards K."/>
            <person name="Eickbush T."/>
            <person name="Evans J.D."/>
            <person name="Filipski A."/>
            <person name="Findeiss S."/>
            <person name="Freyhult E."/>
            <person name="Fulton L."/>
            <person name="Fulton R."/>
            <person name="Garcia A.C."/>
            <person name="Gardiner A."/>
            <person name="Garfield D.A."/>
            <person name="Garvin B.E."/>
            <person name="Gibson G."/>
            <person name="Gilbert D."/>
            <person name="Gnerre S."/>
            <person name="Godfrey J."/>
            <person name="Good R."/>
            <person name="Gotea V."/>
            <person name="Gravely B."/>
            <person name="Greenberg A.J."/>
            <person name="Griffiths-Jones S."/>
            <person name="Gross S."/>
            <person name="Guigo R."/>
            <person name="Gustafson E.A."/>
            <person name="Haerty W."/>
            <person name="Hahn M.W."/>
            <person name="Halligan D.L."/>
            <person name="Halpern A.L."/>
            <person name="Halter G.M."/>
            <person name="Han M.V."/>
            <person name="Heger A."/>
            <person name="Hillier L."/>
            <person name="Hinrichs A.S."/>
            <person name="Holmes I."/>
            <person name="Hoskins R.A."/>
            <person name="Hubisz M.J."/>
            <person name="Hultmark D."/>
            <person name="Huntley M.A."/>
            <person name="Jaffe D.B."/>
            <person name="Jagadeeshan S."/>
            <person name="Jeck W.R."/>
            <person name="Johnson J."/>
            <person name="Jones C.D."/>
            <person name="Jordan W.C."/>
            <person name="Karpen G.H."/>
            <person name="Kataoka E."/>
            <person name="Keightley P.D."/>
            <person name="Kheradpour P."/>
            <person name="Kirkness E.F."/>
            <person name="Koerich L.B."/>
            <person name="Kristiansen K."/>
            <person name="Kudrna D."/>
            <person name="Kulathinal R.J."/>
            <person name="Kumar S."/>
            <person name="Kwok R."/>
            <person name="Lander E."/>
            <person name="Langley C.H."/>
            <person name="Lapoint R."/>
            <person name="Lazzaro B.P."/>
            <person name="Lee S.J."/>
            <person name="Levesque L."/>
            <person name="Li R."/>
            <person name="Lin C.F."/>
            <person name="Lin M.F."/>
            <person name="Lindblad-Toh K."/>
            <person name="Llopart A."/>
            <person name="Long M."/>
            <person name="Low L."/>
            <person name="Lozovsky E."/>
            <person name="Lu J."/>
            <person name="Luo M."/>
            <person name="Machado C.A."/>
            <person name="Makalowski W."/>
            <person name="Marzo M."/>
            <person name="Matsuda M."/>
            <person name="Matzkin L."/>
            <person name="McAllister B."/>
            <person name="McBride C.S."/>
            <person name="McKernan B."/>
            <person name="McKernan K."/>
            <person name="Mendez-Lago M."/>
            <person name="Minx P."/>
            <person name="Mollenhauer M.U."/>
            <person name="Montooth K."/>
            <person name="Mount S.M."/>
            <person name="Mu X."/>
            <person name="Myers E."/>
            <person name="Negre B."/>
            <person name="Newfeld S."/>
            <person name="Nielsen R."/>
            <person name="Noor M.A."/>
            <person name="O'Grady P."/>
            <person name="Pachter L."/>
            <person name="Papaceit M."/>
            <person name="Parisi M.J."/>
            <person name="Parisi M."/>
            <person name="Parts L."/>
            <person name="Pedersen J.S."/>
            <person name="Pesole G."/>
            <person name="Phillippy A.M."/>
            <person name="Ponting C.P."/>
            <person name="Pop M."/>
            <person name="Porcelli D."/>
            <person name="Powell J.R."/>
            <person name="Prohaska S."/>
            <person name="Pruitt K."/>
            <person name="Puig M."/>
            <person name="Quesneville H."/>
            <person name="Ram K.R."/>
            <person name="Rand D."/>
            <person name="Rasmussen M.D."/>
            <person name="Reed L.K."/>
            <person name="Reenan R."/>
            <person name="Reily A."/>
            <person name="Remington K.A."/>
            <person name="Rieger T.T."/>
            <person name="Ritchie M.G."/>
            <person name="Robin C."/>
            <person name="Rogers Y.H."/>
            <person name="Rohde C."/>
            <person name="Rozas J."/>
            <person name="Rubenfield M.J."/>
            <person name="Ruiz A."/>
            <person name="Russo S."/>
            <person name="Salzberg S.L."/>
            <person name="Sanchez-Gracia A."/>
            <person name="Saranga D.J."/>
            <person name="Sato H."/>
            <person name="Schaeffer S.W."/>
            <person name="Schatz M.C."/>
            <person name="Schlenke T."/>
            <person name="Schwartz R."/>
            <person name="Segarra C."/>
            <person name="Singh R.S."/>
            <person name="Sirot L."/>
            <person name="Sirota M."/>
            <person name="Sisneros N.B."/>
            <person name="Smith C.D."/>
            <person name="Smith T.F."/>
            <person name="Spieth J."/>
            <person name="Stage D.E."/>
            <person name="Stark A."/>
            <person name="Stephan W."/>
            <person name="Strausberg R.L."/>
            <person name="Strempel S."/>
            <person name="Sturgill D."/>
            <person name="Sutton G."/>
            <person name="Sutton G.G."/>
            <person name="Tao W."/>
            <person name="Teichmann S."/>
            <person name="Tobari Y.N."/>
            <person name="Tomimura Y."/>
            <person name="Tsolas J.M."/>
            <person name="Valente V.L."/>
            <person name="Venter E."/>
            <person name="Venter J.C."/>
            <person name="Vicario S."/>
            <person name="Vieira F.G."/>
            <person name="Vilella A.J."/>
            <person name="Villasante A."/>
            <person name="Walenz B."/>
            <person name="Wang J."/>
            <person name="Wasserman M."/>
            <person name="Watts T."/>
            <person name="Wilson D."/>
            <person name="Wilson R.K."/>
            <person name="Wing R.A."/>
            <person name="Wolfner M.F."/>
            <person name="Wong A."/>
            <person name="Wong G.K."/>
            <person name="Wu C.I."/>
            <person name="Wu G."/>
            <person name="Yamamoto D."/>
            <person name="Yang H.P."/>
            <person name="Yang S.P."/>
            <person name="Yorke J.A."/>
            <person name="Yoshida K."/>
            <person name="Zdobnov E."/>
            <person name="Zhang P."/>
            <person name="Zhang Y."/>
            <person name="Zimin A.V."/>
            <person name="Baldwin J."/>
            <person name="Abdouelleil A."/>
            <person name="Abdulkadir J."/>
            <person name="Abebe A."/>
            <person name="Abera B."/>
            <person name="Abreu J."/>
            <person name="Acer S.C."/>
            <person name="Aftuck L."/>
            <person name="Alexander A."/>
            <person name="An P."/>
            <person name="Anderson E."/>
            <person name="Anderson S."/>
            <person name="Arachi H."/>
            <person name="Azer M."/>
            <person name="Bachantsang P."/>
            <person name="Barry A."/>
            <person name="Bayul T."/>
            <person name="Berlin A."/>
            <person name="Bessette D."/>
            <person name="Bloom T."/>
            <person name="Blye J."/>
            <person name="Boguslavskiy L."/>
            <person name="Bonnet C."/>
            <person name="Boukhgalter B."/>
            <person name="Bourzgui I."/>
            <person name="Brown A."/>
            <person name="Cahill P."/>
            <person name="Channer S."/>
            <person name="Cheshatsang Y."/>
            <person name="Chuda L."/>
            <person name="Citroen M."/>
            <person name="Collymore A."/>
            <person name="Cooke P."/>
            <person name="Costello M."/>
            <person name="D'Aco K."/>
            <person name="Daza R."/>
            <person name="De Haan G."/>
            <person name="DeGray S."/>
            <person name="DeMaso C."/>
            <person name="Dhargay N."/>
            <person name="Dooley K."/>
            <person name="Dooley E."/>
            <person name="Doricent M."/>
            <person name="Dorje P."/>
            <person name="Dorjee K."/>
            <person name="Dupes A."/>
            <person name="Elong R."/>
            <person name="Falk J."/>
            <person name="Farina A."/>
            <person name="Faro S."/>
            <person name="Ferguson D."/>
            <person name="Fisher S."/>
            <person name="Foley C.D."/>
            <person name="Franke A."/>
            <person name="Friedrich D."/>
            <person name="Gadbois L."/>
            <person name="Gearin G."/>
            <person name="Gearin C.R."/>
            <person name="Giannoukos G."/>
            <person name="Goode T."/>
            <person name="Graham J."/>
            <person name="Grandbois E."/>
            <person name="Grewal S."/>
            <person name="Gyaltsen K."/>
            <person name="Hafez N."/>
            <person name="Hagos B."/>
            <person name="Hall J."/>
            <person name="Henson C."/>
            <person name="Hollinger A."/>
            <person name="Honan T."/>
            <person name="Huard M.D."/>
            <person name="Hughes L."/>
            <person name="Hurhula B."/>
            <person name="Husby M.E."/>
            <person name="Kamat A."/>
            <person name="Kanga B."/>
            <person name="Kashin S."/>
            <person name="Khazanovich D."/>
            <person name="Kisner P."/>
            <person name="Lance K."/>
            <person name="Lara M."/>
            <person name="Lee W."/>
            <person name="Lennon N."/>
            <person name="Letendre F."/>
            <person name="LeVine R."/>
            <person name="Lipovsky A."/>
            <person name="Liu X."/>
            <person name="Liu J."/>
            <person name="Liu S."/>
            <person name="Lokyitsang T."/>
            <person name="Lokyitsang Y."/>
            <person name="Lubonja R."/>
            <person name="Lui A."/>
            <person name="MacDonald P."/>
            <person name="Magnisalis V."/>
            <person name="Maru K."/>
            <person name="Matthews C."/>
            <person name="McCusker W."/>
            <person name="McDonough S."/>
            <person name="Mehta T."/>
            <person name="Meldrim J."/>
            <person name="Meneus L."/>
            <person name="Mihai O."/>
            <person name="Mihalev A."/>
            <person name="Mihova T."/>
            <person name="Mittelman R."/>
            <person name="Mlenga V."/>
            <person name="Montmayeur A."/>
            <person name="Mulrain L."/>
            <person name="Navidi A."/>
            <person name="Naylor J."/>
            <person name="Negash T."/>
            <person name="Nguyen T."/>
            <person name="Nguyen N."/>
            <person name="Nicol R."/>
            <person name="Norbu C."/>
            <person name="Norbu N."/>
            <person name="Novod N."/>
            <person name="O'Neill B."/>
            <person name="Osman S."/>
            <person name="Markiewicz E."/>
            <person name="Oyono O.L."/>
            <person name="Patti C."/>
            <person name="Phunkhang P."/>
            <person name="Pierre F."/>
            <person name="Priest M."/>
            <person name="Raghuraman S."/>
            <person name="Rege F."/>
            <person name="Reyes R."/>
            <person name="Rise C."/>
            <person name="Rogov P."/>
            <person name="Ross K."/>
            <person name="Ryan E."/>
            <person name="Settipalli S."/>
            <person name="Shea T."/>
            <person name="Sherpa N."/>
            <person name="Shi L."/>
            <person name="Shih D."/>
            <person name="Sparrow T."/>
            <person name="Spaulding J."/>
            <person name="Stalker J."/>
            <person name="Stange-Thomann N."/>
            <person name="Stavropoulos S."/>
            <person name="Stone C."/>
            <person name="Strader C."/>
            <person name="Tesfaye S."/>
            <person name="Thomson T."/>
            <person name="Thoulutsang Y."/>
            <person name="Thoulutsang D."/>
            <person name="Topham K."/>
            <person name="Topping I."/>
            <person name="Tsamla T."/>
            <person name="Vassiliev H."/>
            <person name="Vo A."/>
            <person name="Wangchuk T."/>
            <person name="Wangdi T."/>
            <person name="Weiand M."/>
            <person name="Wilkinson J."/>
            <person name="Wilson A."/>
            <person name="Yadav S."/>
            <person name="Young G."/>
            <person name="Yu Q."/>
            <person name="Zembek L."/>
            <person name="Zhong D."/>
            <person name="Zimmer A."/>
            <person name="Zwirko Z."/>
            <person name="Jaffe D.B."/>
            <person name="Alvarez P."/>
            <person name="Brockman W."/>
            <person name="Butler J."/>
            <person name="Chin C."/>
            <person name="Gnerre S."/>
            <person name="Grabherr M."/>
            <person name="Kleber M."/>
            <person name="Mauceli E."/>
            <person name="MacCallum I."/>
        </authorList>
    </citation>
    <scope>NUCLEOTIDE SEQUENCE [LARGE SCALE GENOMIC DNA]</scope>
    <source>
        <strain evidence="10">Tucson 14030-0811.24</strain>
    </source>
</reference>
<dbReference type="FunCoup" id="B4MYS6">
    <property type="interactions" value="5"/>
</dbReference>
<dbReference type="EMBL" id="CH963913">
    <property type="protein sequence ID" value="EDW77265.1"/>
    <property type="molecule type" value="Genomic_DNA"/>
</dbReference>
<evidence type="ECO:0000256" key="3">
    <source>
        <dbReference type="ARBA" id="ARBA00022741"/>
    </source>
</evidence>
<dbReference type="OrthoDB" id="249932at2759"/>
<sequence length="1085" mass="125504">MFINQDRNNNLQKLINDYEVQESFPVANVHPLEAPNCSDYVVAHVSSTAEASKEPPKAIRDFSEVSFLPYILETMQRMGFNNLLRLQSYAWPHLNQGSGHGAIIVSAPRSGRSLCYIPPMCQTIGEVLKAKRHARLMTLQNEVNYQGAVALVIVSDLKRAQQIAYICHRFLRKSKNEEWLTLTLTVPSNPKSSDFYHRLLNGAGCLVATISQFNWLCEQDASRMQFPDLRFVVYDDIDLMDMKQLEQGHHYVKTLIKSLQIAPQLVIISQTFRKYYLNKLMNDFSCERSLVIFGDLLEAAFYGGTSMRLSLVKQESKLEQVVKILQQRPPQTFRTFIYCQDDGEIIELLKALWTIYNYECFAFYQDDGLDKQMEVKKWLLNSQGLIFVSTDNCPELDIRNIETLIHYSMSTSWSKFKMRYLCLSHGIMKRLSQETLPEDTKTLLSLTLLDDQSDRQLPRLVDFLEMHQEVDQNLKQIVRSIRDEFNLGKANEPALCPLLLTHGECRDTMCNERHLLNEADRLPLDSPLVEGVNLKVQLIKVYSPSHLCVRLLEYLPMQKSWQKFPLNSTLDLRLQLLQANKDKARYWPPRSRDICVYLSPQTNSFERVQILRVPEIKHINIYRSDLKIEVQAIDVDTRRFSTRCGQLYECPDELKTEPSMSVDLRLLGVVPSSGELSWHPDDEAVVREVKSWLTNPASGETFFLQANIKFAMTHTIFINDLVVMTYAPTFKKHVRHLRLVSELQKMCVEKSETAINKILGFFKDHIRQDRHEAVLDKPIIEEEPITEEKPVEEEEILVVEEQLTPAKTECHSQPSSRFNNFFNLAFEISKKKKLQEDGNQKVAEVPNSTTPVDSIGDLVKCMMNCAAAAATDDSETMADQEKFFEYLLPKESKTTPLKTRKSKNQSTKLSNKSAKSSMCLPKNVVQPEVMYYQTVRTLELQVTLPEENVSYTVYLSNLSVIIFLAQTTTTIYQFVINTFCPYQSLTHHMKGRSVYVKVLKTLARSYPLEFSHYTFMKPNHDQFHFTENYRKQYAQHVENYIFKMGYAWNANFTKLYKDDESEEKDSENDLDDDLTERANNGFECD</sequence>
<dbReference type="PhylomeDB" id="B4MYS6"/>
<feature type="compositionally biased region" description="Acidic residues" evidence="8">
    <location>
        <begin position="1061"/>
        <end position="1074"/>
    </location>
</feature>
<organism evidence="9 10">
    <name type="scientific">Drosophila willistoni</name>
    <name type="common">Fruit fly</name>
    <dbReference type="NCBI Taxonomy" id="7260"/>
    <lineage>
        <taxon>Eukaryota</taxon>
        <taxon>Metazoa</taxon>
        <taxon>Ecdysozoa</taxon>
        <taxon>Arthropoda</taxon>
        <taxon>Hexapoda</taxon>
        <taxon>Insecta</taxon>
        <taxon>Pterygota</taxon>
        <taxon>Neoptera</taxon>
        <taxon>Endopterygota</taxon>
        <taxon>Diptera</taxon>
        <taxon>Brachycera</taxon>
        <taxon>Muscomorpha</taxon>
        <taxon>Ephydroidea</taxon>
        <taxon>Drosophilidae</taxon>
        <taxon>Drosophila</taxon>
        <taxon>Sophophora</taxon>
    </lineage>
</organism>
<keyword evidence="10" id="KW-1185">Reference proteome</keyword>
<keyword evidence="2" id="KW-0677">Repeat</keyword>
<evidence type="ECO:0000256" key="1">
    <source>
        <dbReference type="ARBA" id="ARBA00012552"/>
    </source>
</evidence>
<dbReference type="SMR" id="B4MYS6"/>
<evidence type="ECO:0000256" key="2">
    <source>
        <dbReference type="ARBA" id="ARBA00022737"/>
    </source>
</evidence>
<dbReference type="HOGENOM" id="CLU_286417_0_0_1"/>
<feature type="region of interest" description="Disordered" evidence="8">
    <location>
        <begin position="1061"/>
        <end position="1085"/>
    </location>
</feature>
<dbReference type="KEGG" id="dwi:6643457"/>
<dbReference type="EC" id="3.6.4.13" evidence="1"/>
<dbReference type="GO" id="GO:0003724">
    <property type="term" value="F:RNA helicase activity"/>
    <property type="evidence" value="ECO:0007669"/>
    <property type="project" value="UniProtKB-EC"/>
</dbReference>
<evidence type="ECO:0000256" key="5">
    <source>
        <dbReference type="ARBA" id="ARBA00022806"/>
    </source>
</evidence>
<feature type="compositionally biased region" description="Polar residues" evidence="8">
    <location>
        <begin position="904"/>
        <end position="914"/>
    </location>
</feature>
<protein>
    <recommendedName>
        <fullName evidence="1">RNA helicase</fullName>
        <ecNumber evidence="1">3.6.4.13</ecNumber>
    </recommendedName>
</protein>
<dbReference type="SUPFAM" id="SSF52540">
    <property type="entry name" value="P-loop containing nucleoside triphosphate hydrolases"/>
    <property type="match status" value="2"/>
</dbReference>
<proteinExistence type="predicted"/>
<dbReference type="Proteomes" id="UP000007798">
    <property type="component" value="Unassembled WGS sequence"/>
</dbReference>
<evidence type="ECO:0000256" key="7">
    <source>
        <dbReference type="ARBA" id="ARBA00047984"/>
    </source>
</evidence>